<reference evidence="7 8" key="1">
    <citation type="submission" date="2017-05" db="EMBL/GenBank/DDBJ databases">
        <title>Genome Sequence of Loktanella vestfoldensis Strain SMR4r Isolated from a Culture of the Diatom Skeletonema marinoi.</title>
        <authorList>
            <person name="Topel M."/>
            <person name="Pinder M.I.M."/>
            <person name="Johansson O.N."/>
            <person name="Kourtchenko O."/>
            <person name="Godhe A."/>
            <person name="Clarke A.K."/>
        </authorList>
    </citation>
    <scope>NUCLEOTIDE SEQUENCE [LARGE SCALE GENOMIC DNA]</scope>
    <source>
        <strain evidence="7 8">SMR4r</strain>
    </source>
</reference>
<dbReference type="PROSITE" id="PS51677">
    <property type="entry name" value="NODB"/>
    <property type="match status" value="1"/>
</dbReference>
<evidence type="ECO:0000259" key="6">
    <source>
        <dbReference type="PROSITE" id="PS51677"/>
    </source>
</evidence>
<evidence type="ECO:0000313" key="8">
    <source>
        <dbReference type="Proteomes" id="UP000195273"/>
    </source>
</evidence>
<keyword evidence="8" id="KW-1185">Reference proteome</keyword>
<dbReference type="InterPro" id="IPR011330">
    <property type="entry name" value="Glyco_hydro/deAcase_b/a-brl"/>
</dbReference>
<evidence type="ECO:0000256" key="2">
    <source>
        <dbReference type="ARBA" id="ARBA00010973"/>
    </source>
</evidence>
<accession>A0A1Y0EFU0</accession>
<name>A0A1Y0EFU0_9RHOB</name>
<evidence type="ECO:0000256" key="3">
    <source>
        <dbReference type="ARBA" id="ARBA00020071"/>
    </source>
</evidence>
<feature type="compositionally biased region" description="Basic and acidic residues" evidence="5">
    <location>
        <begin position="270"/>
        <end position="281"/>
    </location>
</feature>
<evidence type="ECO:0000256" key="5">
    <source>
        <dbReference type="SAM" id="MobiDB-lite"/>
    </source>
</evidence>
<dbReference type="RefSeq" id="WP_087210567.1">
    <property type="nucleotide sequence ID" value="NZ_CP021431.1"/>
</dbReference>
<dbReference type="InterPro" id="IPR002509">
    <property type="entry name" value="NODB_dom"/>
</dbReference>
<comment type="function">
    <text evidence="1">Is involved in generating a small heat-stable compound (Nod), an acylated oligomer of N-acetylglucosamine, that stimulates mitosis in various plant protoplasts.</text>
</comment>
<sequence length="294" mass="33524">MFLHPMSWPNGKKCAASVTFDIDADSLVRVGRPKDADLRLQPISMGRYGPTVAVPRILETYRRLELTQTFFMPGWVMEEYPDTVEAILKDGHEIGHHSWAHEDPMEHSDEVEAELFERALDTHIKMTGHKPRGYRAPVYSITPAIVNRLIEHDFLYDSSMMADDLPYEVVTNSGSLIEIPPHWGTDDWPPFAHMGELDYIMPVRGPSDGIKAFIEEFDAMYEAGGFWMPVLHPFLTGRLARWRELERHIERIVEQGDVWLTSMENIAEHAKSTGSRLRQENLDTGSTPATPLTP</sequence>
<dbReference type="EMBL" id="CP021431">
    <property type="protein sequence ID" value="ARU02495.1"/>
    <property type="molecule type" value="Genomic_DNA"/>
</dbReference>
<dbReference type="Gene3D" id="3.20.20.370">
    <property type="entry name" value="Glycoside hydrolase/deacetylase"/>
    <property type="match status" value="1"/>
</dbReference>
<dbReference type="Pfam" id="PF01522">
    <property type="entry name" value="Polysacc_deac_1"/>
    <property type="match status" value="1"/>
</dbReference>
<dbReference type="SUPFAM" id="SSF88713">
    <property type="entry name" value="Glycoside hydrolase/deacetylase"/>
    <property type="match status" value="1"/>
</dbReference>
<dbReference type="Proteomes" id="UP000195273">
    <property type="component" value="Chromosome"/>
</dbReference>
<comment type="similarity">
    <text evidence="2">Belongs to the polysaccharide deacetylase family.</text>
</comment>
<dbReference type="GO" id="GO:0005975">
    <property type="term" value="P:carbohydrate metabolic process"/>
    <property type="evidence" value="ECO:0007669"/>
    <property type="project" value="InterPro"/>
</dbReference>
<evidence type="ECO:0000256" key="4">
    <source>
        <dbReference type="ARBA" id="ARBA00032976"/>
    </source>
</evidence>
<dbReference type="KEGG" id="lvs:LOKVESSMR4R_03214"/>
<dbReference type="PANTHER" id="PTHR47561:SF1">
    <property type="entry name" value="POLYSACCHARIDE DEACETYLASE FAMILY PROTEIN (AFU_ORTHOLOGUE AFUA_6G05030)"/>
    <property type="match status" value="1"/>
</dbReference>
<dbReference type="GO" id="GO:0016810">
    <property type="term" value="F:hydrolase activity, acting on carbon-nitrogen (but not peptide) bonds"/>
    <property type="evidence" value="ECO:0007669"/>
    <property type="project" value="InterPro"/>
</dbReference>
<feature type="region of interest" description="Disordered" evidence="5">
    <location>
        <begin position="270"/>
        <end position="294"/>
    </location>
</feature>
<keyword evidence="7" id="KW-0378">Hydrolase</keyword>
<evidence type="ECO:0000313" key="7">
    <source>
        <dbReference type="EMBL" id="ARU02495.1"/>
    </source>
</evidence>
<gene>
    <name evidence="7" type="primary">pgdA</name>
    <name evidence="7" type="ORF">LOKVESSMR4R_03214</name>
</gene>
<dbReference type="InterPro" id="IPR037950">
    <property type="entry name" value="PgdA-like"/>
</dbReference>
<organism evidence="7 8">
    <name type="scientific">Yoonia vestfoldensis</name>
    <dbReference type="NCBI Taxonomy" id="245188"/>
    <lineage>
        <taxon>Bacteria</taxon>
        <taxon>Pseudomonadati</taxon>
        <taxon>Pseudomonadota</taxon>
        <taxon>Alphaproteobacteria</taxon>
        <taxon>Rhodobacterales</taxon>
        <taxon>Paracoccaceae</taxon>
        <taxon>Yoonia</taxon>
    </lineage>
</organism>
<protein>
    <recommendedName>
        <fullName evidence="3">Chitooligosaccharide deacetylase</fullName>
    </recommendedName>
    <alternativeName>
        <fullName evidence="4">Nodulation protein B</fullName>
    </alternativeName>
</protein>
<dbReference type="PANTHER" id="PTHR47561">
    <property type="entry name" value="POLYSACCHARIDE DEACETYLASE FAMILY PROTEIN (AFU_ORTHOLOGUE AFUA_6G05030)"/>
    <property type="match status" value="1"/>
</dbReference>
<evidence type="ECO:0000256" key="1">
    <source>
        <dbReference type="ARBA" id="ARBA00003236"/>
    </source>
</evidence>
<dbReference type="AlphaFoldDB" id="A0A1Y0EFU0"/>
<dbReference type="CDD" id="cd10938">
    <property type="entry name" value="CE4_HpPgdA_like"/>
    <property type="match status" value="1"/>
</dbReference>
<feature type="compositionally biased region" description="Polar residues" evidence="5">
    <location>
        <begin position="282"/>
        <end position="294"/>
    </location>
</feature>
<proteinExistence type="inferred from homology"/>
<feature type="domain" description="NodB homology" evidence="6">
    <location>
        <begin position="39"/>
        <end position="261"/>
    </location>
</feature>
<dbReference type="OrthoDB" id="9784220at2"/>